<evidence type="ECO:0000313" key="8">
    <source>
        <dbReference type="Proteomes" id="UP000070412"/>
    </source>
</evidence>
<dbReference type="EMBL" id="WVUK01000052">
    <property type="protein sequence ID" value="KAF7494755.1"/>
    <property type="molecule type" value="Genomic_DNA"/>
</dbReference>
<dbReference type="Pfam" id="PF02301">
    <property type="entry name" value="HORMA"/>
    <property type="match status" value="1"/>
</dbReference>
<dbReference type="EnsemblMetazoa" id="SSS_6597s_mrna">
    <property type="protein sequence ID" value="KAF7494755.1"/>
    <property type="gene ID" value="SSS_6597"/>
</dbReference>
<feature type="domain" description="HORMA" evidence="5">
    <location>
        <begin position="10"/>
        <end position="199"/>
    </location>
</feature>
<dbReference type="InterPro" id="IPR013641">
    <property type="entry name" value="KTI12/PSTK"/>
</dbReference>
<protein>
    <recommendedName>
        <fullName evidence="4">Protein KTI12 homolog</fullName>
    </recommendedName>
</protein>
<dbReference type="AlphaFoldDB" id="A0A834RD22"/>
<keyword evidence="8" id="KW-1185">Reference proteome</keyword>
<dbReference type="InterPro" id="IPR036570">
    <property type="entry name" value="HORMA_dom_sf"/>
</dbReference>
<dbReference type="Gene3D" id="3.30.900.10">
    <property type="entry name" value="HORMA domain"/>
    <property type="match status" value="1"/>
</dbReference>
<accession>A0A834RD22</accession>
<keyword evidence="2" id="KW-0067">ATP-binding</keyword>
<evidence type="ECO:0000256" key="2">
    <source>
        <dbReference type="ARBA" id="ARBA00022840"/>
    </source>
</evidence>
<dbReference type="PANTHER" id="PTHR12435">
    <property type="match status" value="1"/>
</dbReference>
<gene>
    <name evidence="6" type="ORF">SSS_6597</name>
</gene>
<dbReference type="OrthoDB" id="9972657at2759"/>
<comment type="similarity">
    <text evidence="3">Belongs to the KTI12 family.</text>
</comment>
<evidence type="ECO:0000256" key="4">
    <source>
        <dbReference type="ARBA" id="ARBA00026170"/>
    </source>
</evidence>
<evidence type="ECO:0000313" key="6">
    <source>
        <dbReference type="EMBL" id="KAF7494755.1"/>
    </source>
</evidence>
<dbReference type="SUPFAM" id="SSF56019">
    <property type="entry name" value="The spindle assembly checkpoint protein mad2"/>
    <property type="match status" value="1"/>
</dbReference>
<reference evidence="7" key="3">
    <citation type="submission" date="2022-06" db="UniProtKB">
        <authorList>
            <consortium name="EnsemblMetazoa"/>
        </authorList>
    </citation>
    <scope>IDENTIFICATION</scope>
</reference>
<dbReference type="GO" id="GO:0005524">
    <property type="term" value="F:ATP binding"/>
    <property type="evidence" value="ECO:0007669"/>
    <property type="project" value="UniProtKB-KW"/>
</dbReference>
<sequence>MSSEDILFSDDSIRNFQRITGIIVSTILYVRNFFNESAYFCTEFGRLKLRLLSSKNSDVRVLKIIEYLANSFHAFRKKYMRKLAMEIFEHSRPESPVEVYEFNYEYNRLTSSDFSREECEKILLDLLNFLENLSPFSKRKKFFVSFKIHYYPETPNEYNPEEFIPYESSLQSESDEFSRRDDSFRSNIVVENSSFRLKVNCERENSDYNVSPDPHNSLNSRIRSLFGKSAIAVKINEFFQAKRIKTLLIRDEEQLKRFGPDEIYSDASKEKQLRSWLKSEVQRNLPQSDLIVILDAANYIKGFRYELFCLSKQFKTTYVLVECISTELIDLNNLKNTDKKCYSERIFTELYNRYEPPSSNVRWENPLFMIESGLIEDSLLNGIEAALFDRKALKPNKSTESLPVTTDNFLNELDNQTQEVIQQIQSALRWNQLKAIKITNSEIMIDLNRKFSIAELNRFRRQFINYVRLNPINDKEKITTMFVQFINKVSDES</sequence>
<evidence type="ECO:0000256" key="1">
    <source>
        <dbReference type="ARBA" id="ARBA00022741"/>
    </source>
</evidence>
<dbReference type="Gene3D" id="3.40.50.300">
    <property type="entry name" value="P-loop containing nucleotide triphosphate hydrolases"/>
    <property type="match status" value="1"/>
</dbReference>
<dbReference type="PROSITE" id="PS50815">
    <property type="entry name" value="HORMA"/>
    <property type="match status" value="1"/>
</dbReference>
<keyword evidence="1" id="KW-0547">Nucleotide-binding</keyword>
<evidence type="ECO:0000259" key="5">
    <source>
        <dbReference type="PROSITE" id="PS50815"/>
    </source>
</evidence>
<dbReference type="InterPro" id="IPR027417">
    <property type="entry name" value="P-loop_NTPase"/>
</dbReference>
<reference evidence="6" key="2">
    <citation type="submission" date="2020-01" db="EMBL/GenBank/DDBJ databases">
        <authorList>
            <person name="Korhonen P.K.K."/>
            <person name="Guangxu M.G."/>
            <person name="Wang T.W."/>
            <person name="Stroehlein A.J.S."/>
            <person name="Young N.D."/>
            <person name="Ang C.-S.A."/>
            <person name="Fernando D.W.F."/>
            <person name="Lu H.L."/>
            <person name="Taylor S.T."/>
            <person name="Ehtesham M.E.M."/>
            <person name="Najaraj S.H.N."/>
            <person name="Harsha G.H.G."/>
            <person name="Madugundu A.M."/>
            <person name="Renuse S.R."/>
            <person name="Holt D.H."/>
            <person name="Pandey A.P."/>
            <person name="Papenfuss A.P."/>
            <person name="Gasser R.B.G."/>
            <person name="Fischer K.F."/>
        </authorList>
    </citation>
    <scope>NUCLEOTIDE SEQUENCE</scope>
    <source>
        <strain evidence="6">SSS_KF_BRIS2020</strain>
    </source>
</reference>
<dbReference type="Proteomes" id="UP000070412">
    <property type="component" value="Unassembled WGS sequence"/>
</dbReference>
<organism evidence="6">
    <name type="scientific">Sarcoptes scabiei</name>
    <name type="common">Itch mite</name>
    <name type="synonym">Acarus scabiei</name>
    <dbReference type="NCBI Taxonomy" id="52283"/>
    <lineage>
        <taxon>Eukaryota</taxon>
        <taxon>Metazoa</taxon>
        <taxon>Ecdysozoa</taxon>
        <taxon>Arthropoda</taxon>
        <taxon>Chelicerata</taxon>
        <taxon>Arachnida</taxon>
        <taxon>Acari</taxon>
        <taxon>Acariformes</taxon>
        <taxon>Sarcoptiformes</taxon>
        <taxon>Astigmata</taxon>
        <taxon>Psoroptidia</taxon>
        <taxon>Sarcoptoidea</taxon>
        <taxon>Sarcoptidae</taxon>
        <taxon>Sarcoptinae</taxon>
        <taxon>Sarcoptes</taxon>
    </lineage>
</organism>
<dbReference type="Pfam" id="PF08433">
    <property type="entry name" value="KTI12"/>
    <property type="match status" value="1"/>
</dbReference>
<evidence type="ECO:0000313" key="7">
    <source>
        <dbReference type="EnsemblMetazoa" id="KAF7494755.1"/>
    </source>
</evidence>
<dbReference type="InterPro" id="IPR003511">
    <property type="entry name" value="HORMA_dom"/>
</dbReference>
<evidence type="ECO:0000256" key="3">
    <source>
        <dbReference type="ARBA" id="ARBA00025768"/>
    </source>
</evidence>
<name>A0A834RD22_SARSC</name>
<proteinExistence type="inferred from homology"/>
<reference evidence="8" key="1">
    <citation type="journal article" date="2020" name="PLoS Negl. Trop. Dis.">
        <title>High-quality nuclear genome for Sarcoptes scabiei-A critical resource for a neglected parasite.</title>
        <authorList>
            <person name="Korhonen P.K."/>
            <person name="Gasser R.B."/>
            <person name="Ma G."/>
            <person name="Wang T."/>
            <person name="Stroehlein A.J."/>
            <person name="Young N.D."/>
            <person name="Ang C.S."/>
            <person name="Fernando D.D."/>
            <person name="Lu H.C."/>
            <person name="Taylor S."/>
            <person name="Reynolds S.L."/>
            <person name="Mofiz E."/>
            <person name="Najaraj S.H."/>
            <person name="Gowda H."/>
            <person name="Madugundu A."/>
            <person name="Renuse S."/>
            <person name="Holt D."/>
            <person name="Pandey A."/>
            <person name="Papenfuss A.T."/>
            <person name="Fischer K."/>
        </authorList>
    </citation>
    <scope>NUCLEOTIDE SEQUENCE [LARGE SCALE GENOMIC DNA]</scope>
</reference>